<dbReference type="InterPro" id="IPR029000">
    <property type="entry name" value="Cyclophilin-like_dom_sf"/>
</dbReference>
<keyword evidence="8" id="KW-1185">Reference proteome</keyword>
<gene>
    <name evidence="7" type="ORF">EG19_08265</name>
</gene>
<evidence type="ECO:0000313" key="7">
    <source>
        <dbReference type="EMBL" id="KDA52981.1"/>
    </source>
</evidence>
<evidence type="ECO:0000313" key="8">
    <source>
        <dbReference type="Proteomes" id="UP000027284"/>
    </source>
</evidence>
<dbReference type="RefSeq" id="WP_081800137.1">
    <property type="nucleotide sequence ID" value="NZ_JMFG01000036.1"/>
</dbReference>
<dbReference type="Gene3D" id="2.40.100.10">
    <property type="entry name" value="Cyclophilin-like"/>
    <property type="match status" value="1"/>
</dbReference>
<dbReference type="InterPro" id="IPR002130">
    <property type="entry name" value="Cyclophilin-type_PPIase_dom"/>
</dbReference>
<dbReference type="Proteomes" id="UP000027284">
    <property type="component" value="Unassembled WGS sequence"/>
</dbReference>
<dbReference type="PANTHER" id="PTHR45625:SF4">
    <property type="entry name" value="PEPTIDYLPROLYL ISOMERASE DOMAIN AND WD REPEAT-CONTAINING PROTEIN 1"/>
    <property type="match status" value="1"/>
</dbReference>
<name>A0A062XXZ1_9BACT</name>
<dbReference type="PROSITE" id="PS50072">
    <property type="entry name" value="CSA_PPIASE_2"/>
    <property type="match status" value="1"/>
</dbReference>
<feature type="domain" description="PPIase cyclophilin-type" evidence="6">
    <location>
        <begin position="521"/>
        <end position="638"/>
    </location>
</feature>
<evidence type="ECO:0000256" key="5">
    <source>
        <dbReference type="SAM" id="SignalP"/>
    </source>
</evidence>
<comment type="similarity">
    <text evidence="1">Belongs to the cyclophilin-type PPIase family.</text>
</comment>
<proteinExistence type="inferred from homology"/>
<dbReference type="GO" id="GO:0003755">
    <property type="term" value="F:peptidyl-prolyl cis-trans isomerase activity"/>
    <property type="evidence" value="ECO:0007669"/>
    <property type="project" value="UniProtKB-KW"/>
</dbReference>
<organism evidence="7 8">
    <name type="scientific">Thermoanaerobaculum aquaticum</name>
    <dbReference type="NCBI Taxonomy" id="1312852"/>
    <lineage>
        <taxon>Bacteria</taxon>
        <taxon>Pseudomonadati</taxon>
        <taxon>Acidobacteriota</taxon>
        <taxon>Thermoanaerobaculia</taxon>
        <taxon>Thermoanaerobaculales</taxon>
        <taxon>Thermoanaerobaculaceae</taxon>
        <taxon>Thermoanaerobaculum</taxon>
    </lineage>
</organism>
<protein>
    <recommendedName>
        <fullName evidence="2">peptidylprolyl isomerase</fullName>
        <ecNumber evidence="2">5.2.1.8</ecNumber>
    </recommendedName>
</protein>
<dbReference type="InterPro" id="IPR011989">
    <property type="entry name" value="ARM-like"/>
</dbReference>
<dbReference type="PRINTS" id="PR00153">
    <property type="entry name" value="CSAPPISMRASE"/>
</dbReference>
<dbReference type="GO" id="GO:0006457">
    <property type="term" value="P:protein folding"/>
    <property type="evidence" value="ECO:0007669"/>
    <property type="project" value="InterPro"/>
</dbReference>
<dbReference type="EC" id="5.2.1.8" evidence="2"/>
<dbReference type="Pfam" id="PF13646">
    <property type="entry name" value="HEAT_2"/>
    <property type="match status" value="2"/>
</dbReference>
<dbReference type="InterPro" id="IPR016024">
    <property type="entry name" value="ARM-type_fold"/>
</dbReference>
<dbReference type="SUPFAM" id="SSF50891">
    <property type="entry name" value="Cyclophilin-like"/>
    <property type="match status" value="1"/>
</dbReference>
<dbReference type="Gene3D" id="1.25.10.10">
    <property type="entry name" value="Leucine-rich Repeat Variant"/>
    <property type="match status" value="3"/>
</dbReference>
<dbReference type="AlphaFoldDB" id="A0A062XXZ1"/>
<feature type="chain" id="PRO_5001620824" description="peptidylprolyl isomerase" evidence="5">
    <location>
        <begin position="20"/>
        <end position="807"/>
    </location>
</feature>
<dbReference type="PROSITE" id="PS00170">
    <property type="entry name" value="CSA_PPIASE_1"/>
    <property type="match status" value="1"/>
</dbReference>
<keyword evidence="5" id="KW-0732">Signal</keyword>
<dbReference type="EMBL" id="JMFG01000036">
    <property type="protein sequence ID" value="KDA52981.1"/>
    <property type="molecule type" value="Genomic_DNA"/>
</dbReference>
<dbReference type="SUPFAM" id="SSF52833">
    <property type="entry name" value="Thioredoxin-like"/>
    <property type="match status" value="1"/>
</dbReference>
<evidence type="ECO:0000256" key="1">
    <source>
        <dbReference type="ARBA" id="ARBA00007365"/>
    </source>
</evidence>
<dbReference type="PANTHER" id="PTHR45625">
    <property type="entry name" value="PEPTIDYL-PROLYL CIS-TRANS ISOMERASE-RELATED"/>
    <property type="match status" value="1"/>
</dbReference>
<dbReference type="OrthoDB" id="9807797at2"/>
<dbReference type="STRING" id="1312852.EG19_08265"/>
<reference evidence="7 8" key="1">
    <citation type="submission" date="2014-04" db="EMBL/GenBank/DDBJ databases">
        <title>The Genome Sequence of Thermoanaerobaculum aquaticum MP-01, The First Cultivated Group 23 Acidobacterium.</title>
        <authorList>
            <person name="Stamps B.W."/>
            <person name="Losey N.A."/>
            <person name="Lawson P.A."/>
            <person name="Stevenson B.S."/>
        </authorList>
    </citation>
    <scope>NUCLEOTIDE SEQUENCE [LARGE SCALE GENOMIC DNA]</scope>
    <source>
        <strain evidence="7 8">MP-01</strain>
    </source>
</reference>
<dbReference type="InterPro" id="IPR004155">
    <property type="entry name" value="PBS_lyase_HEAT"/>
</dbReference>
<comment type="caution">
    <text evidence="7">The sequence shown here is derived from an EMBL/GenBank/DDBJ whole genome shotgun (WGS) entry which is preliminary data.</text>
</comment>
<sequence length="807" mass="87512">MRQGLAVVFLGFVSSLAAAGAQDELAARLLQVAETRSFDAETVLAAAESPEVRWRRSAAKLVGHFRQESAARVALQLARDPNPEVRAEAVASLGRLAPWLSQPSWQTRVRKALTTALADPAPAVREAAAWAWAAAGEADSVLLSAVSRERELAVRAAMLRELWRTSGNQWPAVALRYTRAGQAELRWAALWSLSRKGGGEVEASLPELLRDPEPQVRLLACEAVRRHRLSGLASSVVALLADSEEGVRVAAMNALAELGEGASQVVTGKALRELDQLIAREDLEHPHLRVAAVRLAGATGCCREALRSLVEEGGWAGGEALLALARQGVREAVEQELASPDPFFRRWAVLALPHHPKNQELVVKALADPEVAVRLATAEVAGKLGAAALSAELTKLLSDPDSAVRLQAAESLFALGRPPDPTILVKLLEQELSGAASETSVDLVRLLGKPQNLTPEAASALEKARYSRFPAVALAAWEELFRHGRVRAFPTGAAGKPLAAYREIAAFAAKPRYWEVVTVRGTFTVALDTEEAPITTYNLCQLAEKKFFDNLTFHRVVSNFVVQGGDPRGDGWGGPGFFLPDELSRKPFAAGSVGMALAGPDTGGSQFFVTLTDQPHLTGRYPRVGTVASGFEVVRRLQMGDRILRIRCGEGAPPIPVPVWYGPLSVEKLEREISEFRQNRESYQPDSQWLSWLRKATSKYNVVVAMGTWCSDSREQVPKLLKIHEVLGQQSPFSQITLLGVDRGKKVVPQALFPFGPVERVPTMVVTFGGAEVGRVVETPLSPTLEEDLVRILAPLEGWELPEEGHH</sequence>
<dbReference type="Pfam" id="PF00160">
    <property type="entry name" value="Pro_isomerase"/>
    <property type="match status" value="1"/>
</dbReference>
<feature type="signal peptide" evidence="5">
    <location>
        <begin position="1"/>
        <end position="19"/>
    </location>
</feature>
<dbReference type="SUPFAM" id="SSF48371">
    <property type="entry name" value="ARM repeat"/>
    <property type="match status" value="1"/>
</dbReference>
<dbReference type="InterPro" id="IPR020892">
    <property type="entry name" value="Cyclophilin-type_PPIase_CS"/>
</dbReference>
<evidence type="ECO:0000256" key="3">
    <source>
        <dbReference type="ARBA" id="ARBA00023110"/>
    </source>
</evidence>
<evidence type="ECO:0000256" key="4">
    <source>
        <dbReference type="ARBA" id="ARBA00023235"/>
    </source>
</evidence>
<dbReference type="InterPro" id="IPR044666">
    <property type="entry name" value="Cyclophilin_A-like"/>
</dbReference>
<keyword evidence="3" id="KW-0697">Rotamase</keyword>
<keyword evidence="4" id="KW-0413">Isomerase</keyword>
<dbReference type="CDD" id="cd00317">
    <property type="entry name" value="cyclophilin"/>
    <property type="match status" value="1"/>
</dbReference>
<evidence type="ECO:0000259" key="6">
    <source>
        <dbReference type="PROSITE" id="PS50072"/>
    </source>
</evidence>
<dbReference type="InterPro" id="IPR036249">
    <property type="entry name" value="Thioredoxin-like_sf"/>
</dbReference>
<accession>A0A062XXZ1</accession>
<dbReference type="SMART" id="SM00567">
    <property type="entry name" value="EZ_HEAT"/>
    <property type="match status" value="6"/>
</dbReference>
<evidence type="ECO:0000256" key="2">
    <source>
        <dbReference type="ARBA" id="ARBA00013194"/>
    </source>
</evidence>